<feature type="domain" description="Major facilitator superfamily (MFS) profile" evidence="6">
    <location>
        <begin position="1"/>
        <end position="165"/>
    </location>
</feature>
<comment type="caution">
    <text evidence="7">The sequence shown here is derived from an EMBL/GenBank/DDBJ whole genome shotgun (WGS) entry which is preliminary data.</text>
</comment>
<dbReference type="GO" id="GO:0016020">
    <property type="term" value="C:membrane"/>
    <property type="evidence" value="ECO:0007669"/>
    <property type="project" value="UniProtKB-SubCell"/>
</dbReference>
<gene>
    <name evidence="7" type="ORF">HAZT_HAZT003636</name>
</gene>
<name>A0A6A0GR30_HYAAZ</name>
<evidence type="ECO:0000256" key="5">
    <source>
        <dbReference type="SAM" id="Phobius"/>
    </source>
</evidence>
<dbReference type="Gene3D" id="1.20.1250.20">
    <property type="entry name" value="MFS general substrate transporter like domains"/>
    <property type="match status" value="1"/>
</dbReference>
<feature type="transmembrane region" description="Helical" evidence="5">
    <location>
        <begin position="14"/>
        <end position="31"/>
    </location>
</feature>
<dbReference type="Proteomes" id="UP000711488">
    <property type="component" value="Unassembled WGS sequence"/>
</dbReference>
<reference evidence="7" key="3">
    <citation type="submission" date="2019-06" db="EMBL/GenBank/DDBJ databases">
        <authorList>
            <person name="Poynton C."/>
            <person name="Hasenbein S."/>
            <person name="Benoit J.B."/>
            <person name="Sepulveda M.S."/>
            <person name="Poelchau M.F."/>
            <person name="Murali S.C."/>
            <person name="Chen S."/>
            <person name="Glastad K.M."/>
            <person name="Werren J.H."/>
            <person name="Vineis J.H."/>
            <person name="Bowen J.L."/>
            <person name="Friedrich M."/>
            <person name="Jones J."/>
            <person name="Robertson H.M."/>
            <person name="Feyereisen R."/>
            <person name="Mechler-Hickson A."/>
            <person name="Mathers N."/>
            <person name="Lee C.E."/>
            <person name="Colbourne J.K."/>
            <person name="Biales A."/>
            <person name="Johnston J.S."/>
            <person name="Wellborn G.A."/>
            <person name="Rosendale A.J."/>
            <person name="Cridge A.G."/>
            <person name="Munoz-Torres M.C."/>
            <person name="Bain P.A."/>
            <person name="Manny A.R."/>
            <person name="Major K.M."/>
            <person name="Lambert F.N."/>
            <person name="Vulpe C.D."/>
            <person name="Tuck P."/>
            <person name="Blalock B.J."/>
            <person name="Lin Y.-Y."/>
            <person name="Smith M.E."/>
            <person name="Ochoa-Acuna H."/>
            <person name="Chen M.-J.M."/>
            <person name="Childers C.P."/>
            <person name="Qu J."/>
            <person name="Dugan S."/>
            <person name="Lee S.L."/>
            <person name="Chao H."/>
            <person name="Dinh H."/>
            <person name="Han Y."/>
            <person name="Doddapaneni H."/>
            <person name="Worley K.C."/>
            <person name="Muzny D.M."/>
            <person name="Gibbs R.A."/>
            <person name="Richards S."/>
        </authorList>
    </citation>
    <scope>NUCLEOTIDE SEQUENCE</scope>
    <source>
        <strain evidence="7">HAZT.00-mixed</strain>
        <tissue evidence="7">Whole organism</tissue>
    </source>
</reference>
<evidence type="ECO:0000256" key="4">
    <source>
        <dbReference type="ARBA" id="ARBA00023136"/>
    </source>
</evidence>
<dbReference type="InterPro" id="IPR036259">
    <property type="entry name" value="MFS_trans_sf"/>
</dbReference>
<dbReference type="SUPFAM" id="SSF103473">
    <property type="entry name" value="MFS general substrate transporter"/>
    <property type="match status" value="1"/>
</dbReference>
<evidence type="ECO:0000256" key="1">
    <source>
        <dbReference type="ARBA" id="ARBA00004141"/>
    </source>
</evidence>
<feature type="transmembrane region" description="Helical" evidence="5">
    <location>
        <begin position="43"/>
        <end position="68"/>
    </location>
</feature>
<comment type="subcellular location">
    <subcellularLocation>
        <location evidence="1">Membrane</location>
        <topology evidence="1">Multi-pass membrane protein</topology>
    </subcellularLocation>
</comment>
<evidence type="ECO:0000313" key="7">
    <source>
        <dbReference type="EMBL" id="KAA0183839.1"/>
    </source>
</evidence>
<protein>
    <recommendedName>
        <fullName evidence="6">Major facilitator superfamily (MFS) profile domain-containing protein</fullName>
    </recommendedName>
</protein>
<evidence type="ECO:0000256" key="3">
    <source>
        <dbReference type="ARBA" id="ARBA00022989"/>
    </source>
</evidence>
<dbReference type="EMBL" id="JQDR03017407">
    <property type="protein sequence ID" value="KAA0183839.1"/>
    <property type="molecule type" value="Genomic_DNA"/>
</dbReference>
<dbReference type="PANTHER" id="PTHR24064">
    <property type="entry name" value="SOLUTE CARRIER FAMILY 22 MEMBER"/>
    <property type="match status" value="1"/>
</dbReference>
<feature type="transmembrane region" description="Helical" evidence="5">
    <location>
        <begin position="74"/>
        <end position="100"/>
    </location>
</feature>
<feature type="transmembrane region" description="Helical" evidence="5">
    <location>
        <begin position="137"/>
        <end position="158"/>
    </location>
</feature>
<proteinExistence type="predicted"/>
<dbReference type="InterPro" id="IPR020846">
    <property type="entry name" value="MFS_dom"/>
</dbReference>
<dbReference type="AlphaFoldDB" id="A0A6A0GR30"/>
<dbReference type="PROSITE" id="PS50850">
    <property type="entry name" value="MFS"/>
    <property type="match status" value="1"/>
</dbReference>
<sequence>MSAYKLCKAIRERVLIMWFMFVVATMIFYGLSMAPVSYSVNPFVYMMLTGLMEIPGYATSGVSLGLLAWTAPEIVWLVMTLAMIGKLCISMAFQIIYLYAVELLPTEIRSTGIGSMVFVSRFGAIVSPFIIDTLGSSVPWAPSLLFGMLSLVAVPLCLRLPETLGQPVVDTITELTQDKELKREKDENLLRR</sequence>
<keyword evidence="2 5" id="KW-0812">Transmembrane</keyword>
<dbReference type="GO" id="GO:0022857">
    <property type="term" value="F:transmembrane transporter activity"/>
    <property type="evidence" value="ECO:0007669"/>
    <property type="project" value="InterPro"/>
</dbReference>
<evidence type="ECO:0000256" key="2">
    <source>
        <dbReference type="ARBA" id="ARBA00022692"/>
    </source>
</evidence>
<accession>A0A6A0GR30</accession>
<keyword evidence="4 5" id="KW-0472">Membrane</keyword>
<organism evidence="7">
    <name type="scientific">Hyalella azteca</name>
    <name type="common">Amphipod</name>
    <dbReference type="NCBI Taxonomy" id="294128"/>
    <lineage>
        <taxon>Eukaryota</taxon>
        <taxon>Metazoa</taxon>
        <taxon>Ecdysozoa</taxon>
        <taxon>Arthropoda</taxon>
        <taxon>Crustacea</taxon>
        <taxon>Multicrustacea</taxon>
        <taxon>Malacostraca</taxon>
        <taxon>Eumalacostraca</taxon>
        <taxon>Peracarida</taxon>
        <taxon>Amphipoda</taxon>
        <taxon>Senticaudata</taxon>
        <taxon>Talitrida</taxon>
        <taxon>Talitroidea</taxon>
        <taxon>Hyalellidae</taxon>
        <taxon>Hyalella</taxon>
    </lineage>
</organism>
<reference evidence="7" key="2">
    <citation type="journal article" date="2018" name="Environ. Sci. Technol.">
        <title>The Toxicogenome of Hyalella azteca: A Model for Sediment Ecotoxicology and Evolutionary Toxicology.</title>
        <authorList>
            <person name="Poynton H.C."/>
            <person name="Hasenbein S."/>
            <person name="Benoit J.B."/>
            <person name="Sepulveda M.S."/>
            <person name="Poelchau M.F."/>
            <person name="Hughes D.S.T."/>
            <person name="Murali S.C."/>
            <person name="Chen S."/>
            <person name="Glastad K.M."/>
            <person name="Goodisman M.A.D."/>
            <person name="Werren J.H."/>
            <person name="Vineis J.H."/>
            <person name="Bowen J.L."/>
            <person name="Friedrich M."/>
            <person name="Jones J."/>
            <person name="Robertson H.M."/>
            <person name="Feyereisen R."/>
            <person name="Mechler-Hickson A."/>
            <person name="Mathers N."/>
            <person name="Lee C.E."/>
            <person name="Colbourne J.K."/>
            <person name="Biales A."/>
            <person name="Johnston J.S."/>
            <person name="Wellborn G.A."/>
            <person name="Rosendale A.J."/>
            <person name="Cridge A.G."/>
            <person name="Munoz-Torres M.C."/>
            <person name="Bain P.A."/>
            <person name="Manny A.R."/>
            <person name="Major K.M."/>
            <person name="Lambert F.N."/>
            <person name="Vulpe C.D."/>
            <person name="Tuck P."/>
            <person name="Blalock B.J."/>
            <person name="Lin Y.Y."/>
            <person name="Smith M.E."/>
            <person name="Ochoa-Acuna H."/>
            <person name="Chen M.M."/>
            <person name="Childers C.P."/>
            <person name="Qu J."/>
            <person name="Dugan S."/>
            <person name="Lee S.L."/>
            <person name="Chao H."/>
            <person name="Dinh H."/>
            <person name="Han Y."/>
            <person name="Doddapaneni H."/>
            <person name="Worley K.C."/>
            <person name="Muzny D.M."/>
            <person name="Gibbs R.A."/>
            <person name="Richards S."/>
        </authorList>
    </citation>
    <scope>NUCLEOTIDE SEQUENCE</scope>
    <source>
        <strain evidence="7">HAZT.00-mixed</strain>
        <tissue evidence="7">Whole organism</tissue>
    </source>
</reference>
<evidence type="ECO:0000259" key="6">
    <source>
        <dbReference type="PROSITE" id="PS50850"/>
    </source>
</evidence>
<keyword evidence="3 5" id="KW-1133">Transmembrane helix</keyword>
<reference evidence="7" key="1">
    <citation type="submission" date="2014-08" db="EMBL/GenBank/DDBJ databases">
        <authorList>
            <person name="Murali S."/>
            <person name="Richards S."/>
            <person name="Bandaranaike D."/>
            <person name="Bellair M."/>
            <person name="Blankenburg K."/>
            <person name="Chao H."/>
            <person name="Dinh H."/>
            <person name="Doddapaneni H."/>
            <person name="Dugan-Rocha S."/>
            <person name="Elkadiri S."/>
            <person name="Gnanaolivu R."/>
            <person name="Hughes D."/>
            <person name="Lee S."/>
            <person name="Li M."/>
            <person name="Ming W."/>
            <person name="Munidasa M."/>
            <person name="Muniz J."/>
            <person name="Nguyen L."/>
            <person name="Osuji N."/>
            <person name="Pu L.-L."/>
            <person name="Puazo M."/>
            <person name="Skinner E."/>
            <person name="Qu C."/>
            <person name="Quiroz J."/>
            <person name="Raj R."/>
            <person name="Weissenberger G."/>
            <person name="Xin Y."/>
            <person name="Zou X."/>
            <person name="Han Y."/>
            <person name="Worley K."/>
            <person name="Muzny D."/>
            <person name="Gibbs R."/>
        </authorList>
    </citation>
    <scope>NUCLEOTIDE SEQUENCE</scope>
    <source>
        <strain evidence="7">HAZT.00-mixed</strain>
        <tissue evidence="7">Whole organism</tissue>
    </source>
</reference>